<evidence type="ECO:0000256" key="1">
    <source>
        <dbReference type="SAM" id="MobiDB-lite"/>
    </source>
</evidence>
<protein>
    <submittedName>
        <fullName evidence="2">Uncharacterized protein</fullName>
    </submittedName>
</protein>
<proteinExistence type="predicted"/>
<keyword evidence="3" id="KW-1185">Reference proteome</keyword>
<feature type="region of interest" description="Disordered" evidence="1">
    <location>
        <begin position="1"/>
        <end position="54"/>
    </location>
</feature>
<feature type="compositionally biased region" description="Basic and acidic residues" evidence="1">
    <location>
        <begin position="11"/>
        <end position="23"/>
    </location>
</feature>
<gene>
    <name evidence="2" type="ORF">M5D96_009260</name>
</gene>
<evidence type="ECO:0000313" key="2">
    <source>
        <dbReference type="EMBL" id="KAI8037760.1"/>
    </source>
</evidence>
<dbReference type="EMBL" id="JAMKOV010000010">
    <property type="protein sequence ID" value="KAI8037760.1"/>
    <property type="molecule type" value="Genomic_DNA"/>
</dbReference>
<name>A0A9Q0BN72_9MUSC</name>
<reference evidence="2" key="1">
    <citation type="journal article" date="2023" name="Genome Biol. Evol.">
        <title>Long-read-based Genome Assembly of Drosophila gunungcola Reveals Fewer Chemosensory Genes in Flower-breeding Species.</title>
        <authorList>
            <person name="Negi A."/>
            <person name="Liao B.Y."/>
            <person name="Yeh S.D."/>
        </authorList>
    </citation>
    <scope>NUCLEOTIDE SEQUENCE</scope>
    <source>
        <strain evidence="2">Sukarami</strain>
    </source>
</reference>
<comment type="caution">
    <text evidence="2">The sequence shown here is derived from an EMBL/GenBank/DDBJ whole genome shotgun (WGS) entry which is preliminary data.</text>
</comment>
<accession>A0A9Q0BN72</accession>
<evidence type="ECO:0000313" key="3">
    <source>
        <dbReference type="Proteomes" id="UP001059596"/>
    </source>
</evidence>
<dbReference type="Proteomes" id="UP001059596">
    <property type="component" value="Unassembled WGS sequence"/>
</dbReference>
<feature type="compositionally biased region" description="Polar residues" evidence="1">
    <location>
        <begin position="1"/>
        <end position="10"/>
    </location>
</feature>
<sequence length="73" mass="8105">MTGQFPTNRSQRAESRKARKQESEEAGSSRPHKYIKCQKSELGPQPGSEILGGRRLEDGVDEGFWGLATLNSK</sequence>
<dbReference type="AlphaFoldDB" id="A0A9Q0BN72"/>
<organism evidence="2 3">
    <name type="scientific">Drosophila gunungcola</name>
    <name type="common">fruit fly</name>
    <dbReference type="NCBI Taxonomy" id="103775"/>
    <lineage>
        <taxon>Eukaryota</taxon>
        <taxon>Metazoa</taxon>
        <taxon>Ecdysozoa</taxon>
        <taxon>Arthropoda</taxon>
        <taxon>Hexapoda</taxon>
        <taxon>Insecta</taxon>
        <taxon>Pterygota</taxon>
        <taxon>Neoptera</taxon>
        <taxon>Endopterygota</taxon>
        <taxon>Diptera</taxon>
        <taxon>Brachycera</taxon>
        <taxon>Muscomorpha</taxon>
        <taxon>Ephydroidea</taxon>
        <taxon>Drosophilidae</taxon>
        <taxon>Drosophila</taxon>
        <taxon>Sophophora</taxon>
    </lineage>
</organism>